<feature type="compositionally biased region" description="Low complexity" evidence="2">
    <location>
        <begin position="97"/>
        <end position="134"/>
    </location>
</feature>
<evidence type="ECO:0000313" key="3">
    <source>
        <dbReference type="EMBL" id="ALV27015.1"/>
    </source>
</evidence>
<evidence type="ECO:0000256" key="1">
    <source>
        <dbReference type="SAM" id="Coils"/>
    </source>
</evidence>
<dbReference type="STRING" id="121719.APZ00_07970"/>
<keyword evidence="1" id="KW-0175">Coiled coil</keyword>
<protein>
    <recommendedName>
        <fullName evidence="5">Mitochondrial inner membrane protein</fullName>
    </recommendedName>
</protein>
<gene>
    <name evidence="3" type="ORF">APZ00_07970</name>
</gene>
<evidence type="ECO:0000256" key="2">
    <source>
        <dbReference type="SAM" id="MobiDB-lite"/>
    </source>
</evidence>
<feature type="region of interest" description="Disordered" evidence="2">
    <location>
        <begin position="1"/>
        <end position="235"/>
    </location>
</feature>
<feature type="compositionally biased region" description="Low complexity" evidence="2">
    <location>
        <begin position="26"/>
        <end position="38"/>
    </location>
</feature>
<feature type="coiled-coil region" evidence="1">
    <location>
        <begin position="440"/>
        <end position="467"/>
    </location>
</feature>
<dbReference type="Proteomes" id="UP000064921">
    <property type="component" value="Chromosome"/>
</dbReference>
<dbReference type="KEGG" id="pphr:APZ00_07970"/>
<evidence type="ECO:0000313" key="4">
    <source>
        <dbReference type="Proteomes" id="UP000064921"/>
    </source>
</evidence>
<dbReference type="eggNOG" id="COG4223">
    <property type="taxonomic scope" value="Bacteria"/>
</dbReference>
<feature type="compositionally biased region" description="Basic and acidic residues" evidence="2">
    <location>
        <begin position="52"/>
        <end position="76"/>
    </location>
</feature>
<feature type="coiled-coil region" evidence="1">
    <location>
        <begin position="380"/>
        <end position="407"/>
    </location>
</feature>
<accession>A0A0U3MS06</accession>
<keyword evidence="4" id="KW-1185">Reference proteome</keyword>
<name>A0A0U3MS06_9HYPH</name>
<reference evidence="3 4" key="1">
    <citation type="submission" date="2015-10" db="EMBL/GenBank/DDBJ databases">
        <title>The world's first case of liver abscess caused by Pannonibacter phragmitetus.</title>
        <authorList>
            <person name="Ming D."/>
            <person name="Wang M."/>
            <person name="Zhou Y."/>
            <person name="Jiang T."/>
            <person name="Hu S."/>
        </authorList>
    </citation>
    <scope>NUCLEOTIDE SEQUENCE [LARGE SCALE GENOMIC DNA]</scope>
    <source>
        <strain evidence="3 4">31801</strain>
    </source>
</reference>
<proteinExistence type="predicted"/>
<dbReference type="EMBL" id="CP013068">
    <property type="protein sequence ID" value="ALV27015.1"/>
    <property type="molecule type" value="Genomic_DNA"/>
</dbReference>
<evidence type="ECO:0008006" key="5">
    <source>
        <dbReference type="Google" id="ProtNLM"/>
    </source>
</evidence>
<sequence>MALKPVMPQEEEVMVSEKDKPGQGAKGSESATGASSSGAAGGSRRPVTIDLVPEKVEAKGEAKAEAAKAESARTESARTGAKSGTTPETPKTDAPETPKAPAKAAGPTPEIRSSPAAAEKPAAEAAAGSANEPAGTGKSGAGKDTSPAKPAAASAASAAQAGPAAASQSAAGAAKPSTASAASQSQAGQSPAGQKPAGPSASGQGAEPAAASASSSATAQAERAPSSSQPRRPAAASIGFGGALAASLLVSAAVFGAGYGLNLAGYLPLRAGLSAEVAEQAALDATRLDTLERRLAELQAAAPAEGQAQGDAQPPVPEELAGLDTRLTQTIDALRGDTSSRLADLTGQLDALRGRVDGMAATAPAEGDGAAPAAAAPAGNAELTARLDSMQQAIDALSASLAALQSAATSTEAAIRMVSDAQGRNAGTLTSLSAELTAATEESRRSLDALKAEAGELTQRLAAVESTMGDATAREMAARAVAVSALKTAVDAGKPFETELAALRASLPEGADIALLESHAAHGIAPQQKLMAEFAPVARAIHATFAKPAEDGSILGSLTSSAASIFTVRGPGDASGQGPEAALRRMENAFAAGDLPAALAAYDELPEAGKAAGADWAASARARVAVDELTEKTSKDVLSSLARKGS</sequence>
<dbReference type="AlphaFoldDB" id="A0A0U3MS06"/>
<organism evidence="3 4">
    <name type="scientific">Pannonibacter phragmitetus</name>
    <dbReference type="NCBI Taxonomy" id="121719"/>
    <lineage>
        <taxon>Bacteria</taxon>
        <taxon>Pseudomonadati</taxon>
        <taxon>Pseudomonadota</taxon>
        <taxon>Alphaproteobacteria</taxon>
        <taxon>Hyphomicrobiales</taxon>
        <taxon>Stappiaceae</taxon>
        <taxon>Pannonibacter</taxon>
    </lineage>
</organism>
<feature type="compositionally biased region" description="Low complexity" evidence="2">
    <location>
        <begin position="147"/>
        <end position="235"/>
    </location>
</feature>